<dbReference type="Proteomes" id="UP000031524">
    <property type="component" value="Chromosome"/>
</dbReference>
<proteinExistence type="predicted"/>
<dbReference type="InterPro" id="IPR052548">
    <property type="entry name" value="Type_VII_TA_antitoxin"/>
</dbReference>
<feature type="domain" description="Polymerase nucleotidyl transferase" evidence="1">
    <location>
        <begin position="106"/>
        <end position="140"/>
    </location>
</feature>
<accession>A0A0B5D5Q7</accession>
<dbReference type="HOGENOM" id="CLU_101755_0_0_11"/>
<dbReference type="InterPro" id="IPR002934">
    <property type="entry name" value="Polymerase_NTP_transf_dom"/>
</dbReference>
<dbReference type="SUPFAM" id="SSF46785">
    <property type="entry name" value="Winged helix' DNA-binding domain"/>
    <property type="match status" value="1"/>
</dbReference>
<dbReference type="InterPro" id="IPR043519">
    <property type="entry name" value="NT_sf"/>
</dbReference>
<dbReference type="OrthoDB" id="3826063at2"/>
<dbReference type="Pfam" id="PF01909">
    <property type="entry name" value="NTP_transf_2"/>
    <property type="match status" value="1"/>
</dbReference>
<sequence length="204" mass="22300">MRLQNPFAVLSTTGLDSQVLQVTAGTEQLLSATQISELLPEGGTRQGVQKALDRLVDQGIITETTVGRSRAYTLNRHHLLADAVLSIHRTRSTLLTRTAAAVAAWPVAPTTVTLFGSAARDDMRTDSDIDLLIVLPDDADHEATDQQVHDLATAMSLWTGNDVRPLVYRESEVSPTPVFDEILRDGIPVAGDRSWLRRHLRATS</sequence>
<evidence type="ECO:0000313" key="3">
    <source>
        <dbReference type="Proteomes" id="UP000031524"/>
    </source>
</evidence>
<keyword evidence="3" id="KW-1185">Reference proteome</keyword>
<dbReference type="CDD" id="cd05403">
    <property type="entry name" value="NT_KNTase_like"/>
    <property type="match status" value="1"/>
</dbReference>
<dbReference type="AlphaFoldDB" id="A0A0B5D5Q7"/>
<dbReference type="RefSeq" id="WP_040086861.1">
    <property type="nucleotide sequence ID" value="NZ_BCSU01000001.1"/>
</dbReference>
<reference evidence="2 3" key="1">
    <citation type="submission" date="2013-04" db="EMBL/GenBank/DDBJ databases">
        <title>Complete genome sequence of Corynebacterium humireducens DSM 45392(T), isolated from a wastewater-fed microbial fuel cell.</title>
        <authorList>
            <person name="Ruckert C."/>
            <person name="Albersmeier A."/>
            <person name="Kalinowski J."/>
        </authorList>
    </citation>
    <scope>NUCLEOTIDE SEQUENCE [LARGE SCALE GENOMIC DNA]</scope>
    <source>
        <strain evidence="3">MFC-5</strain>
    </source>
</reference>
<dbReference type="GO" id="GO:0016779">
    <property type="term" value="F:nucleotidyltransferase activity"/>
    <property type="evidence" value="ECO:0007669"/>
    <property type="project" value="InterPro"/>
</dbReference>
<dbReference type="InterPro" id="IPR036390">
    <property type="entry name" value="WH_DNA-bd_sf"/>
</dbReference>
<organism evidence="2 3">
    <name type="scientific">Corynebacterium humireducens NBRC 106098 = DSM 45392</name>
    <dbReference type="NCBI Taxonomy" id="1223515"/>
    <lineage>
        <taxon>Bacteria</taxon>
        <taxon>Bacillati</taxon>
        <taxon>Actinomycetota</taxon>
        <taxon>Actinomycetes</taxon>
        <taxon>Mycobacteriales</taxon>
        <taxon>Corynebacteriaceae</taxon>
        <taxon>Corynebacterium</taxon>
    </lineage>
</organism>
<dbReference type="EMBL" id="CP005286">
    <property type="protein sequence ID" value="AJE34166.1"/>
    <property type="molecule type" value="Genomic_DNA"/>
</dbReference>
<protein>
    <recommendedName>
        <fullName evidence="1">Polymerase nucleotidyl transferase domain-containing protein</fullName>
    </recommendedName>
</protein>
<dbReference type="KEGG" id="chm:B842_11595"/>
<dbReference type="PANTHER" id="PTHR33933:SF1">
    <property type="entry name" value="PROTEIN ADENYLYLTRANSFERASE MNTA-RELATED"/>
    <property type="match status" value="1"/>
</dbReference>
<name>A0A0B5D5Q7_9CORY</name>
<dbReference type="PANTHER" id="PTHR33933">
    <property type="entry name" value="NUCLEOTIDYLTRANSFERASE"/>
    <property type="match status" value="1"/>
</dbReference>
<dbReference type="Gene3D" id="3.30.460.10">
    <property type="entry name" value="Beta Polymerase, domain 2"/>
    <property type="match status" value="1"/>
</dbReference>
<evidence type="ECO:0000313" key="2">
    <source>
        <dbReference type="EMBL" id="AJE34166.1"/>
    </source>
</evidence>
<dbReference type="Gene3D" id="1.10.10.10">
    <property type="entry name" value="Winged helix-like DNA-binding domain superfamily/Winged helix DNA-binding domain"/>
    <property type="match status" value="1"/>
</dbReference>
<dbReference type="InterPro" id="IPR036388">
    <property type="entry name" value="WH-like_DNA-bd_sf"/>
</dbReference>
<dbReference type="SUPFAM" id="SSF81301">
    <property type="entry name" value="Nucleotidyltransferase"/>
    <property type="match status" value="1"/>
</dbReference>
<evidence type="ECO:0000259" key="1">
    <source>
        <dbReference type="Pfam" id="PF01909"/>
    </source>
</evidence>
<gene>
    <name evidence="2" type="ORF">B842_11595</name>
</gene>